<protein>
    <submittedName>
        <fullName evidence="1">Uncharacterized protein</fullName>
    </submittedName>
</protein>
<evidence type="ECO:0000313" key="1">
    <source>
        <dbReference type="EMBL" id="TPG49822.1"/>
    </source>
</evidence>
<accession>A0A502FKN9</accession>
<dbReference type="RefSeq" id="WP_140851718.1">
    <property type="nucleotide sequence ID" value="NZ_RCZC01000006.1"/>
</dbReference>
<sequence>MSDFEDLYPREYFRVEAERRIRAEMAEARLRVRKDGWTADRQRDFLATLADTGCVSVAAEAAGIRPRSAYRLRRHPAGAGFAKAWDEALMVAAGRLTAIAFERAVVGTPREVWRGGMLMSETSVPSDKMMMFLLQHLLPSTFGGRGVEQQSVEQRMADARFTLPTSLESLVDVPGDVDMLLEVDYTPMPPRDEGA</sequence>
<evidence type="ECO:0000313" key="2">
    <source>
        <dbReference type="Proteomes" id="UP000319931"/>
    </source>
</evidence>
<dbReference type="OrthoDB" id="7282816at2"/>
<comment type="caution">
    <text evidence="1">The sequence shown here is derived from an EMBL/GenBank/DDBJ whole genome shotgun (WGS) entry which is preliminary data.</text>
</comment>
<reference evidence="1 2" key="1">
    <citation type="journal article" date="2019" name="Environ. Microbiol.">
        <title>Species interactions and distinct microbial communities in high Arctic permafrost affected cryosols are associated with the CH4 and CO2 gas fluxes.</title>
        <authorList>
            <person name="Altshuler I."/>
            <person name="Hamel J."/>
            <person name="Turney S."/>
            <person name="Magnuson E."/>
            <person name="Levesque R."/>
            <person name="Greer C."/>
            <person name="Whyte L.G."/>
        </authorList>
    </citation>
    <scope>NUCLEOTIDE SEQUENCE [LARGE SCALE GENOMIC DNA]</scope>
    <source>
        <strain evidence="1 2">E6.1</strain>
    </source>
</reference>
<dbReference type="Proteomes" id="UP000319931">
    <property type="component" value="Unassembled WGS sequence"/>
</dbReference>
<keyword evidence="2" id="KW-1185">Reference proteome</keyword>
<dbReference type="AlphaFoldDB" id="A0A502FKN9"/>
<gene>
    <name evidence="1" type="ORF">EAH76_18325</name>
</gene>
<name>A0A502FKN9_9SPHN</name>
<organism evidence="1 2">
    <name type="scientific">Sphingomonas glacialis</name>
    <dbReference type="NCBI Taxonomy" id="658225"/>
    <lineage>
        <taxon>Bacteria</taxon>
        <taxon>Pseudomonadati</taxon>
        <taxon>Pseudomonadota</taxon>
        <taxon>Alphaproteobacteria</taxon>
        <taxon>Sphingomonadales</taxon>
        <taxon>Sphingomonadaceae</taxon>
        <taxon>Sphingomonas</taxon>
    </lineage>
</organism>
<dbReference type="EMBL" id="RCZC01000006">
    <property type="protein sequence ID" value="TPG49822.1"/>
    <property type="molecule type" value="Genomic_DNA"/>
</dbReference>
<proteinExistence type="predicted"/>